<reference evidence="11 12" key="1">
    <citation type="journal article" date="2015" name="Nature">
        <title>rRNA introns, odd ribosomes, and small enigmatic genomes across a large radiation of phyla.</title>
        <authorList>
            <person name="Brown C.T."/>
            <person name="Hug L.A."/>
            <person name="Thomas B.C."/>
            <person name="Sharon I."/>
            <person name="Castelle C.J."/>
            <person name="Singh A."/>
            <person name="Wilkins M.J."/>
            <person name="Williams K.H."/>
            <person name="Banfield J.F."/>
        </authorList>
    </citation>
    <scope>NUCLEOTIDE SEQUENCE [LARGE SCALE GENOMIC DNA]</scope>
</reference>
<evidence type="ECO:0000256" key="7">
    <source>
        <dbReference type="ARBA" id="ARBA00047639"/>
    </source>
</evidence>
<feature type="binding site" evidence="9">
    <location>
        <position position="129"/>
    </location>
    <ligand>
        <name>L-histidine</name>
        <dbReference type="ChEBI" id="CHEBI:57595"/>
    </ligand>
</feature>
<dbReference type="PANTHER" id="PTHR11476">
    <property type="entry name" value="HISTIDYL-TRNA SYNTHETASE"/>
    <property type="match status" value="1"/>
</dbReference>
<feature type="binding site" evidence="9">
    <location>
        <begin position="259"/>
        <end position="260"/>
    </location>
    <ligand>
        <name>L-histidine</name>
        <dbReference type="ChEBI" id="CHEBI:57595"/>
    </ligand>
</feature>
<dbReference type="Pfam" id="PF13393">
    <property type="entry name" value="tRNA-synt_His"/>
    <property type="match status" value="1"/>
</dbReference>
<dbReference type="CDD" id="cd00859">
    <property type="entry name" value="HisRS_anticodon"/>
    <property type="match status" value="1"/>
</dbReference>
<comment type="subcellular location">
    <subcellularLocation>
        <location evidence="8">Cytoplasm</location>
    </subcellularLocation>
</comment>
<feature type="binding site" evidence="9">
    <location>
        <begin position="81"/>
        <end position="83"/>
    </location>
    <ligand>
        <name>L-histidine</name>
        <dbReference type="ChEBI" id="CHEBI:57595"/>
    </ligand>
</feature>
<dbReference type="CDD" id="cd00773">
    <property type="entry name" value="HisRS-like_core"/>
    <property type="match status" value="1"/>
</dbReference>
<dbReference type="Gene3D" id="3.30.930.10">
    <property type="entry name" value="Bira Bifunctional Protein, Domain 2"/>
    <property type="match status" value="1"/>
</dbReference>
<comment type="subunit">
    <text evidence="8">Homodimer.</text>
</comment>
<organism evidence="11 12">
    <name type="scientific">Candidatus Daviesbacteria bacterium GW2011_GWC2_40_12</name>
    <dbReference type="NCBI Taxonomy" id="1618431"/>
    <lineage>
        <taxon>Bacteria</taxon>
        <taxon>Candidatus Daviesiibacteriota</taxon>
    </lineage>
</organism>
<evidence type="ECO:0000313" key="11">
    <source>
        <dbReference type="EMBL" id="KKR41452.1"/>
    </source>
</evidence>
<feature type="binding site" evidence="9">
    <location>
        <position position="125"/>
    </location>
    <ligand>
        <name>L-histidine</name>
        <dbReference type="ChEBI" id="CHEBI:57595"/>
    </ligand>
</feature>
<evidence type="ECO:0000256" key="9">
    <source>
        <dbReference type="PIRSR" id="PIRSR001549-1"/>
    </source>
</evidence>
<dbReference type="PIRSF" id="PIRSF001549">
    <property type="entry name" value="His-tRNA_synth"/>
    <property type="match status" value="1"/>
</dbReference>
<dbReference type="GO" id="GO:0005524">
    <property type="term" value="F:ATP binding"/>
    <property type="evidence" value="ECO:0007669"/>
    <property type="project" value="UniProtKB-UniRule"/>
</dbReference>
<dbReference type="InterPro" id="IPR006195">
    <property type="entry name" value="aa-tRNA-synth_II"/>
</dbReference>
<dbReference type="AlphaFoldDB" id="A0A0G0TU76"/>
<evidence type="ECO:0000256" key="2">
    <source>
        <dbReference type="ARBA" id="ARBA00022598"/>
    </source>
</evidence>
<dbReference type="NCBIfam" id="TIGR00442">
    <property type="entry name" value="hisS"/>
    <property type="match status" value="1"/>
</dbReference>
<dbReference type="InterPro" id="IPR036621">
    <property type="entry name" value="Anticodon-bd_dom_sf"/>
</dbReference>
<dbReference type="GO" id="GO:0004821">
    <property type="term" value="F:histidine-tRNA ligase activity"/>
    <property type="evidence" value="ECO:0007669"/>
    <property type="project" value="UniProtKB-UniRule"/>
</dbReference>
<dbReference type="SUPFAM" id="SSF52954">
    <property type="entry name" value="Class II aaRS ABD-related"/>
    <property type="match status" value="1"/>
</dbReference>
<accession>A0A0G0TU76</accession>
<dbReference type="EMBL" id="LBYB01000011">
    <property type="protein sequence ID" value="KKR41452.1"/>
    <property type="molecule type" value="Genomic_DNA"/>
</dbReference>
<keyword evidence="4 8" id="KW-0067">ATP-binding</keyword>
<dbReference type="PANTHER" id="PTHR11476:SF7">
    <property type="entry name" value="HISTIDINE--TRNA LIGASE"/>
    <property type="match status" value="1"/>
</dbReference>
<evidence type="ECO:0000256" key="1">
    <source>
        <dbReference type="ARBA" id="ARBA00008226"/>
    </source>
</evidence>
<dbReference type="GO" id="GO:0005737">
    <property type="term" value="C:cytoplasm"/>
    <property type="evidence" value="ECO:0007669"/>
    <property type="project" value="UniProtKB-SubCell"/>
</dbReference>
<evidence type="ECO:0000256" key="4">
    <source>
        <dbReference type="ARBA" id="ARBA00022840"/>
    </source>
</evidence>
<keyword evidence="5 8" id="KW-0648">Protein biosynthesis</keyword>
<dbReference type="InterPro" id="IPR015807">
    <property type="entry name" value="His-tRNA-ligase"/>
</dbReference>
<keyword evidence="8" id="KW-0963">Cytoplasm</keyword>
<dbReference type="SUPFAM" id="SSF55681">
    <property type="entry name" value="Class II aaRS and biotin synthetases"/>
    <property type="match status" value="1"/>
</dbReference>
<comment type="catalytic activity">
    <reaction evidence="7 8">
        <text>tRNA(His) + L-histidine + ATP = L-histidyl-tRNA(His) + AMP + diphosphate + H(+)</text>
        <dbReference type="Rhea" id="RHEA:17313"/>
        <dbReference type="Rhea" id="RHEA-COMP:9665"/>
        <dbReference type="Rhea" id="RHEA-COMP:9689"/>
        <dbReference type="ChEBI" id="CHEBI:15378"/>
        <dbReference type="ChEBI" id="CHEBI:30616"/>
        <dbReference type="ChEBI" id="CHEBI:33019"/>
        <dbReference type="ChEBI" id="CHEBI:57595"/>
        <dbReference type="ChEBI" id="CHEBI:78442"/>
        <dbReference type="ChEBI" id="CHEBI:78527"/>
        <dbReference type="ChEBI" id="CHEBI:456215"/>
        <dbReference type="EC" id="6.1.1.21"/>
    </reaction>
</comment>
<keyword evidence="2 8" id="KW-0436">Ligase</keyword>
<evidence type="ECO:0000259" key="10">
    <source>
        <dbReference type="PROSITE" id="PS50862"/>
    </source>
</evidence>
<evidence type="ECO:0000313" key="12">
    <source>
        <dbReference type="Proteomes" id="UP000034881"/>
    </source>
</evidence>
<comment type="caution">
    <text evidence="11">The sequence shown here is derived from an EMBL/GenBank/DDBJ whole genome shotgun (WGS) entry which is preliminary data.</text>
</comment>
<dbReference type="InterPro" id="IPR004154">
    <property type="entry name" value="Anticodon-bd"/>
</dbReference>
<dbReference type="PROSITE" id="PS50862">
    <property type="entry name" value="AA_TRNA_LIGASE_II"/>
    <property type="match status" value="1"/>
</dbReference>
<dbReference type="PATRIC" id="fig|1618431.3.peg.1116"/>
<dbReference type="InterPro" id="IPR033656">
    <property type="entry name" value="HisRS_anticodon"/>
</dbReference>
<evidence type="ECO:0000256" key="3">
    <source>
        <dbReference type="ARBA" id="ARBA00022741"/>
    </source>
</evidence>
<dbReference type="Proteomes" id="UP000034881">
    <property type="component" value="Unassembled WGS sequence"/>
</dbReference>
<dbReference type="GO" id="GO:0006427">
    <property type="term" value="P:histidyl-tRNA aminoacylation"/>
    <property type="evidence" value="ECO:0007669"/>
    <property type="project" value="UniProtKB-UniRule"/>
</dbReference>
<feature type="domain" description="Aminoacyl-transfer RNA synthetases class-II family profile" evidence="10">
    <location>
        <begin position="23"/>
        <end position="311"/>
    </location>
</feature>
<dbReference type="InterPro" id="IPR045864">
    <property type="entry name" value="aa-tRNA-synth_II/BPL/LPL"/>
</dbReference>
<dbReference type="InterPro" id="IPR004516">
    <property type="entry name" value="HisRS/HisZ"/>
</dbReference>
<evidence type="ECO:0000256" key="6">
    <source>
        <dbReference type="ARBA" id="ARBA00023146"/>
    </source>
</evidence>
<dbReference type="EC" id="6.1.1.21" evidence="8"/>
<feature type="binding site" evidence="9">
    <location>
        <position position="111"/>
    </location>
    <ligand>
        <name>L-histidine</name>
        <dbReference type="ChEBI" id="CHEBI:57595"/>
    </ligand>
</feature>
<name>A0A0G0TU76_9BACT</name>
<sequence length="418" mass="46846">MAKIKAQTLKGFRDFLPGVARKRQYVIEKLKKVFESFGFEPLETPALEYEEILLGKYGTEGDKLMYRFTDNGGRKVALRYDQTVPLARVVAEYQNQLPMPFKRYQIQPVWRAENTQKGRFREFMQCDIDTVGTNSPLSDAEIITAVNACLKALGFKNYKILINDRGVLFGLTVNKVIPQDKVIPVMIALDKLKKIGPENVITEIEKAGFSKEEAKDIIDKTKIAQPTASLQEIINTSKKLGVAEEKIEFYPLLVRGLNYYTGLIFEVEIEGYTAGSVGGGGRFDNLIGMFVGRQIPAVGFAFGFDRLIEAMDQLDLFPKDLITTKVLVTVFSKELESESTKVCSSLRLSNINCELWLDAESKLDKQLKYADQKGIPYVIIIGPDEAKNNTLTLKDLNPPAGGKTQETLSLDEAIQKLT</sequence>
<proteinExistence type="inferred from homology"/>
<dbReference type="Gene3D" id="3.40.50.800">
    <property type="entry name" value="Anticodon-binding domain"/>
    <property type="match status" value="1"/>
</dbReference>
<evidence type="ECO:0000256" key="5">
    <source>
        <dbReference type="ARBA" id="ARBA00022917"/>
    </source>
</evidence>
<keyword evidence="6 8" id="KW-0030">Aminoacyl-tRNA synthetase</keyword>
<gene>
    <name evidence="8" type="primary">hisS</name>
    <name evidence="11" type="ORF">UT77_C0011G0023</name>
</gene>
<dbReference type="HAMAP" id="MF_00127">
    <property type="entry name" value="His_tRNA_synth"/>
    <property type="match status" value="1"/>
</dbReference>
<feature type="binding site" evidence="9">
    <location>
        <position position="255"/>
    </location>
    <ligand>
        <name>L-histidine</name>
        <dbReference type="ChEBI" id="CHEBI:57595"/>
    </ligand>
</feature>
<comment type="similarity">
    <text evidence="1 8">Belongs to the class-II aminoacyl-tRNA synthetase family.</text>
</comment>
<protein>
    <recommendedName>
        <fullName evidence="8">Histidine--tRNA ligase</fullName>
        <ecNumber evidence="8">6.1.1.21</ecNumber>
    </recommendedName>
    <alternativeName>
        <fullName evidence="8">Histidyl-tRNA synthetase</fullName>
        <shortName evidence="8">HisRS</shortName>
    </alternativeName>
</protein>
<dbReference type="InterPro" id="IPR041715">
    <property type="entry name" value="HisRS-like_core"/>
</dbReference>
<evidence type="ECO:0000256" key="8">
    <source>
        <dbReference type="HAMAP-Rule" id="MF_00127"/>
    </source>
</evidence>
<dbReference type="Pfam" id="PF03129">
    <property type="entry name" value="HGTP_anticodon"/>
    <property type="match status" value="1"/>
</dbReference>
<keyword evidence="3 8" id="KW-0547">Nucleotide-binding</keyword>